<evidence type="ECO:0000256" key="1">
    <source>
        <dbReference type="SAM" id="Coils"/>
    </source>
</evidence>
<dbReference type="InterPro" id="IPR008942">
    <property type="entry name" value="ENTH_VHS"/>
</dbReference>
<evidence type="ECO:0000256" key="2">
    <source>
        <dbReference type="SAM" id="MobiDB-lite"/>
    </source>
</evidence>
<dbReference type="Gene3D" id="1.25.40.90">
    <property type="match status" value="1"/>
</dbReference>
<dbReference type="AlphaFoldDB" id="A0A2T3ALD0"/>
<reference evidence="4 5" key="1">
    <citation type="journal article" date="2018" name="Mycol. Prog.">
        <title>Coniella lustricola, a new species from submerged detritus.</title>
        <authorList>
            <person name="Raudabaugh D.B."/>
            <person name="Iturriaga T."/>
            <person name="Carver A."/>
            <person name="Mondo S."/>
            <person name="Pangilinan J."/>
            <person name="Lipzen A."/>
            <person name="He G."/>
            <person name="Amirebrahimi M."/>
            <person name="Grigoriev I.V."/>
            <person name="Miller A.N."/>
        </authorList>
    </citation>
    <scope>NUCLEOTIDE SEQUENCE [LARGE SCALE GENOMIC DNA]</scope>
    <source>
        <strain evidence="4 5">B22-T-1</strain>
    </source>
</reference>
<dbReference type="GO" id="GO:0099122">
    <property type="term" value="F:RNA polymerase II C-terminal domain binding"/>
    <property type="evidence" value="ECO:0007669"/>
    <property type="project" value="InterPro"/>
</dbReference>
<dbReference type="InParanoid" id="A0A2T3ALD0"/>
<dbReference type="InterPro" id="IPR006569">
    <property type="entry name" value="CID_dom"/>
</dbReference>
<dbReference type="PANTHER" id="PTHR12460">
    <property type="entry name" value="CYCLIN-DEPENDENT KINASE INHIBITOR-RELATED PROTEIN"/>
    <property type="match status" value="1"/>
</dbReference>
<dbReference type="EMBL" id="KZ678377">
    <property type="protein sequence ID" value="PSS02463.1"/>
    <property type="molecule type" value="Genomic_DNA"/>
</dbReference>
<sequence>MAYNDDGVLARLSALNESHDSIATAAQWIMFHRRHADRTVEIWFQKLKESPSTRRLNLIYLSNEIVQQSKARHKNDFPLAFSPIMAEAVAVAYKGATPDVQNKVRRVVEVWRDRSVFEGPIQSAIEARIDDLDKVRGTGKSGVSNATIGGGPSVPSELTPLLGPASTVSKLALSIKTKTSAAEQEYLKNTDTNQLTPSAPVYAARLNGLLKSLATAEGAVAECVKARKELVDALEKILEANKTALDGEETQLAQLTARKSEIDQKKQDVEMAIMRGLADQSSANRDPKSASPVPEPDRPEIEALTPPPASDEPDFYEPEPAGPEFESAPEPSSFVQAQPTGLEALSHLASQYPAVPISTNGQNKKRKIDNNEVPDLGDAMDPNIDEMIRQ</sequence>
<keyword evidence="5" id="KW-1185">Reference proteome</keyword>
<name>A0A2T3ALD0_9PEZI</name>
<dbReference type="FunCoup" id="A0A2T3ALD0">
    <property type="interactions" value="39"/>
</dbReference>
<gene>
    <name evidence="4" type="ORF">BD289DRAFT_422030</name>
</gene>
<dbReference type="CDD" id="cd17003">
    <property type="entry name" value="CID_Rtt103"/>
    <property type="match status" value="1"/>
</dbReference>
<feature type="domain" description="CID" evidence="3">
    <location>
        <begin position="1"/>
        <end position="133"/>
    </location>
</feature>
<dbReference type="STRING" id="2025994.A0A2T3ALD0"/>
<proteinExistence type="predicted"/>
<feature type="region of interest" description="Disordered" evidence="2">
    <location>
        <begin position="276"/>
        <end position="341"/>
    </location>
</feature>
<dbReference type="Proteomes" id="UP000241462">
    <property type="component" value="Unassembled WGS sequence"/>
</dbReference>
<dbReference type="Pfam" id="PF04818">
    <property type="entry name" value="CID"/>
    <property type="match status" value="1"/>
</dbReference>
<feature type="coiled-coil region" evidence="1">
    <location>
        <begin position="238"/>
        <end position="272"/>
    </location>
</feature>
<keyword evidence="1" id="KW-0175">Coiled coil</keyword>
<evidence type="ECO:0000313" key="4">
    <source>
        <dbReference type="EMBL" id="PSS02463.1"/>
    </source>
</evidence>
<dbReference type="GO" id="GO:0031124">
    <property type="term" value="P:mRNA 3'-end processing"/>
    <property type="evidence" value="ECO:0007669"/>
    <property type="project" value="InterPro"/>
</dbReference>
<dbReference type="SMART" id="SM00582">
    <property type="entry name" value="RPR"/>
    <property type="match status" value="1"/>
</dbReference>
<organism evidence="4 5">
    <name type="scientific">Coniella lustricola</name>
    <dbReference type="NCBI Taxonomy" id="2025994"/>
    <lineage>
        <taxon>Eukaryota</taxon>
        <taxon>Fungi</taxon>
        <taxon>Dikarya</taxon>
        <taxon>Ascomycota</taxon>
        <taxon>Pezizomycotina</taxon>
        <taxon>Sordariomycetes</taxon>
        <taxon>Sordariomycetidae</taxon>
        <taxon>Diaporthales</taxon>
        <taxon>Schizoparmaceae</taxon>
        <taxon>Coniella</taxon>
    </lineage>
</organism>
<dbReference type="PANTHER" id="PTHR12460:SF0">
    <property type="entry name" value="CID DOMAIN-CONTAINING PROTEIN-RELATED"/>
    <property type="match status" value="1"/>
</dbReference>
<dbReference type="PROSITE" id="PS51391">
    <property type="entry name" value="CID"/>
    <property type="match status" value="1"/>
</dbReference>
<evidence type="ECO:0000259" key="3">
    <source>
        <dbReference type="PROSITE" id="PS51391"/>
    </source>
</evidence>
<dbReference type="InterPro" id="IPR047883">
    <property type="entry name" value="Rtt103-like_CID"/>
</dbReference>
<feature type="region of interest" description="Disordered" evidence="2">
    <location>
        <begin position="353"/>
        <end position="390"/>
    </location>
</feature>
<protein>
    <submittedName>
        <fullName evidence="4">RNA polymerase II-binding domain-domain-containing protein</fullName>
    </submittedName>
</protein>
<evidence type="ECO:0000313" key="5">
    <source>
        <dbReference type="Proteomes" id="UP000241462"/>
    </source>
</evidence>
<dbReference type="FunFam" id="1.25.40.90:FF:000030">
    <property type="entry name" value="DUF618 domain protein"/>
    <property type="match status" value="1"/>
</dbReference>
<dbReference type="OrthoDB" id="10069473at2759"/>
<accession>A0A2T3ALD0</accession>
<dbReference type="SUPFAM" id="SSF48464">
    <property type="entry name" value="ENTH/VHS domain"/>
    <property type="match status" value="1"/>
</dbReference>